<protein>
    <recommendedName>
        <fullName evidence="2">UDENN domain-containing protein</fullName>
    </recommendedName>
</protein>
<dbReference type="Gene3D" id="3.30.450.200">
    <property type="match status" value="1"/>
</dbReference>
<dbReference type="InterPro" id="IPR005113">
    <property type="entry name" value="uDENN_dom"/>
</dbReference>
<sequence length="619" mass="72707">MKSNHSNRHVNASYSFDLPSNNNNNNSKQDDSISCSSLNIDTTSHLYYLPSHINKLSNHGQTLNKRLLNSIVNYKNGLIINGSLFDEQLFQATRSSYITDYANTPQDCNRFLEGHNRTSTCSQLDAHLYKLSFIITLSDWYIDKELLLGYYPHEDNEMKILEEISPYKHFCFPELNPKQRNGGQMLNDQSTYIFTRTLSDGHMEYGYCRRLTKDSNRITKFPIVICIVSSHSYFKLYDAILNELVKAYMSHELECNLLMQSFYSKPLPIPTVNSSGVTCILNDRRIFFYVCPRDDRLNHDYYSTLLSCLSPYQIIYLFEAMLRSKRILLFSHSPSKLTKCCLALSLLIYPFTWPYSFVSLMPSSWISDLLDSPCPFIYGCLYETKDQIPKTLDNDLLLVDLEVGEIDGNIDATHFLPFNLRQTLEFSLDYLIRFRLMKSNSTLINIAVSEAFLYVFIELLHRLPDFFKRDNPLPKNDSHFSICTNYFQRHDSGIELEPIDLQQITQNEHKQQEENRLGYEFNSEEFLRIQPMSSYVLFLKEFIHGMLFLKFLDDYQRKEDLFSLFTQRLNERRQMTIDDLSINQLVRFRQTFDLLEKQIKLTPKQTNPSFSKFLKKIFE</sequence>
<dbReference type="EMBL" id="CAJOBB010000248">
    <property type="protein sequence ID" value="CAF3626233.1"/>
    <property type="molecule type" value="Genomic_DNA"/>
</dbReference>
<dbReference type="AlphaFoldDB" id="A0A818PRZ9"/>
<dbReference type="InterPro" id="IPR051942">
    <property type="entry name" value="DENN_domain_containing_2"/>
</dbReference>
<dbReference type="Proteomes" id="UP000663868">
    <property type="component" value="Unassembled WGS sequence"/>
</dbReference>
<dbReference type="PROSITE" id="PS50211">
    <property type="entry name" value="DENN"/>
    <property type="match status" value="1"/>
</dbReference>
<dbReference type="EMBL" id="CAJNOE010000018">
    <property type="protein sequence ID" value="CAF0738966.1"/>
    <property type="molecule type" value="Genomic_DNA"/>
</dbReference>
<dbReference type="InterPro" id="IPR037516">
    <property type="entry name" value="Tripartite_DENN"/>
</dbReference>
<accession>A0A818PRZ9</accession>
<name>A0A818PRZ9_9BILA</name>
<reference evidence="4" key="1">
    <citation type="submission" date="2021-02" db="EMBL/GenBank/DDBJ databases">
        <authorList>
            <person name="Nowell W R."/>
        </authorList>
    </citation>
    <scope>NUCLEOTIDE SEQUENCE</scope>
</reference>
<proteinExistence type="predicted"/>
<dbReference type="Gene3D" id="3.40.50.11500">
    <property type="match status" value="1"/>
</dbReference>
<organism evidence="4 5">
    <name type="scientific">Adineta steineri</name>
    <dbReference type="NCBI Taxonomy" id="433720"/>
    <lineage>
        <taxon>Eukaryota</taxon>
        <taxon>Metazoa</taxon>
        <taxon>Spiralia</taxon>
        <taxon>Gnathifera</taxon>
        <taxon>Rotifera</taxon>
        <taxon>Eurotatoria</taxon>
        <taxon>Bdelloidea</taxon>
        <taxon>Adinetida</taxon>
        <taxon>Adinetidae</taxon>
        <taxon>Adineta</taxon>
    </lineage>
</organism>
<dbReference type="Pfam" id="PF03456">
    <property type="entry name" value="uDENN"/>
    <property type="match status" value="1"/>
</dbReference>
<dbReference type="PANTHER" id="PTHR15288">
    <property type="entry name" value="DENN DOMAIN-CONTAINING PROTEIN 2"/>
    <property type="match status" value="1"/>
</dbReference>
<evidence type="ECO:0000313" key="5">
    <source>
        <dbReference type="Proteomes" id="UP000663868"/>
    </source>
</evidence>
<gene>
    <name evidence="3" type="ORF">IZO911_LOCUS3406</name>
    <name evidence="4" type="ORF">KXQ929_LOCUS6421</name>
</gene>
<evidence type="ECO:0000256" key="1">
    <source>
        <dbReference type="SAM" id="MobiDB-lite"/>
    </source>
</evidence>
<feature type="region of interest" description="Disordered" evidence="1">
    <location>
        <begin position="1"/>
        <end position="33"/>
    </location>
</feature>
<feature type="compositionally biased region" description="Polar residues" evidence="1">
    <location>
        <begin position="9"/>
        <end position="20"/>
    </location>
</feature>
<dbReference type="SMART" id="SM00799">
    <property type="entry name" value="DENN"/>
    <property type="match status" value="1"/>
</dbReference>
<feature type="domain" description="UDENN" evidence="2">
    <location>
        <begin position="126"/>
        <end position="563"/>
    </location>
</feature>
<dbReference type="PANTHER" id="PTHR15288:SF0">
    <property type="entry name" value="UDENN DOMAIN-CONTAINING PROTEIN"/>
    <property type="match status" value="1"/>
</dbReference>
<evidence type="ECO:0000313" key="3">
    <source>
        <dbReference type="EMBL" id="CAF0738966.1"/>
    </source>
</evidence>
<dbReference type="InterPro" id="IPR043153">
    <property type="entry name" value="DENN_C"/>
</dbReference>
<evidence type="ECO:0000313" key="4">
    <source>
        <dbReference type="EMBL" id="CAF3626233.1"/>
    </source>
</evidence>
<comment type="caution">
    <text evidence="4">The sequence shown here is derived from an EMBL/GenBank/DDBJ whole genome shotgun (WGS) entry which is preliminary data.</text>
</comment>
<dbReference type="Proteomes" id="UP000663860">
    <property type="component" value="Unassembled WGS sequence"/>
</dbReference>
<dbReference type="Pfam" id="PF02141">
    <property type="entry name" value="DENN"/>
    <property type="match status" value="1"/>
</dbReference>
<evidence type="ECO:0000259" key="2">
    <source>
        <dbReference type="PROSITE" id="PS50211"/>
    </source>
</evidence>
<dbReference type="InterPro" id="IPR001194">
    <property type="entry name" value="cDENN_dom"/>
</dbReference>